<keyword evidence="7 9" id="KW-0051">Antiviral defense</keyword>
<dbReference type="GO" id="GO:0004527">
    <property type="term" value="F:exonuclease activity"/>
    <property type="evidence" value="ECO:0007669"/>
    <property type="project" value="UniProtKB-KW"/>
</dbReference>
<comment type="cofactor">
    <cofactor evidence="9">
        <name>iron-sulfur cluster</name>
        <dbReference type="ChEBI" id="CHEBI:30408"/>
    </cofactor>
</comment>
<dbReference type="NCBIfam" id="TIGR00372">
    <property type="entry name" value="cas4"/>
    <property type="match status" value="1"/>
</dbReference>
<dbReference type="Pfam" id="PF01930">
    <property type="entry name" value="Cas_Cas4"/>
    <property type="match status" value="1"/>
</dbReference>
<comment type="caution">
    <text evidence="11">The sequence shown here is derived from an EMBL/GenBank/DDBJ whole genome shotgun (WGS) entry which is preliminary data.</text>
</comment>
<keyword evidence="6 9" id="KW-0411">Iron-sulfur</keyword>
<dbReference type="PATRIC" id="fig|1398.26.peg.3472"/>
<dbReference type="AlphaFoldDB" id="A0A150JXA9"/>
<comment type="function">
    <text evidence="9">CRISPR (clustered regularly interspaced short palindromic repeat) is an adaptive immune system that provides protection against mobile genetic elements (viruses, transposable elements and conjugative plasmids). CRISPR clusters contain sequences complementary to antecedent mobile elements and target invading nucleic acids. CRISPR clusters are transcribed and processed into CRISPR RNA (crRNA).</text>
</comment>
<comment type="cofactor">
    <cofactor evidence="9">
        <name>Mg(2+)</name>
        <dbReference type="ChEBI" id="CHEBI:18420"/>
    </cofactor>
    <cofactor evidence="9">
        <name>Mn(2+)</name>
        <dbReference type="ChEBI" id="CHEBI:29035"/>
    </cofactor>
    <text evidence="9">Mg(2+) or Mn(2+) required for ssDNA cleavage activity.</text>
</comment>
<dbReference type="InterPro" id="IPR022765">
    <property type="entry name" value="Dna2/Cas4_DUF83"/>
</dbReference>
<dbReference type="Proteomes" id="UP000075288">
    <property type="component" value="Unassembled WGS sequence"/>
</dbReference>
<evidence type="ECO:0000256" key="6">
    <source>
        <dbReference type="ARBA" id="ARBA00023014"/>
    </source>
</evidence>
<evidence type="ECO:0000256" key="8">
    <source>
        <dbReference type="ARBA" id="ARBA00023211"/>
    </source>
</evidence>
<evidence type="ECO:0000259" key="10">
    <source>
        <dbReference type="Pfam" id="PF01930"/>
    </source>
</evidence>
<dbReference type="InterPro" id="IPR013343">
    <property type="entry name" value="CRISPR-assoc_prot_Cas4"/>
</dbReference>
<reference evidence="12" key="2">
    <citation type="submission" date="2023-06" db="EMBL/GenBank/DDBJ databases">
        <title>Probiogenomic evaluation and L lactic producing Weizmannia coaggulans BKMTCR2-2 from tree bark.</title>
        <authorList>
            <person name="Mahittikon J."/>
            <person name="Tanasupawat S."/>
        </authorList>
    </citation>
    <scope>NUCLEOTIDE SEQUENCE</scope>
    <source>
        <strain evidence="12">BKMTCR2-2</strain>
    </source>
</reference>
<comment type="similarity">
    <text evidence="9">Belongs to the CRISPR-associated exonuclease Cas4 family.</text>
</comment>
<dbReference type="GO" id="GO:0046872">
    <property type="term" value="F:metal ion binding"/>
    <property type="evidence" value="ECO:0007669"/>
    <property type="project" value="UniProtKB-KW"/>
</dbReference>
<gene>
    <name evidence="12" type="primary">cas4</name>
    <name evidence="11" type="ORF">B4098_1794</name>
    <name evidence="12" type="ORF">QN341_13970</name>
</gene>
<keyword evidence="2 9" id="KW-0479">Metal-binding</keyword>
<proteinExistence type="inferred from homology"/>
<accession>A0A150JXA9</accession>
<dbReference type="GO" id="GO:0051607">
    <property type="term" value="P:defense response to virus"/>
    <property type="evidence" value="ECO:0007669"/>
    <property type="project" value="UniProtKB-KW"/>
</dbReference>
<dbReference type="EMBL" id="JASUZX010000002">
    <property type="protein sequence ID" value="MDL5042113.1"/>
    <property type="molecule type" value="Genomic_DNA"/>
</dbReference>
<organism evidence="11 13">
    <name type="scientific">Heyndrickxia coagulans</name>
    <name type="common">Weizmannia coagulans</name>
    <dbReference type="NCBI Taxonomy" id="1398"/>
    <lineage>
        <taxon>Bacteria</taxon>
        <taxon>Bacillati</taxon>
        <taxon>Bacillota</taxon>
        <taxon>Bacilli</taxon>
        <taxon>Bacillales</taxon>
        <taxon>Bacillaceae</taxon>
        <taxon>Heyndrickxia</taxon>
    </lineage>
</organism>
<dbReference type="Gene3D" id="3.90.320.10">
    <property type="match status" value="1"/>
</dbReference>
<reference evidence="11 13" key="1">
    <citation type="submission" date="2016-01" db="EMBL/GenBank/DDBJ databases">
        <title>Genome Sequences of Twelve Sporeforming Bacillus Species Isolated from Foods.</title>
        <authorList>
            <person name="Berendsen E.M."/>
            <person name="Wells-Bennik M.H."/>
            <person name="Krawcyk A.O."/>
            <person name="De Jong A."/>
            <person name="Holsappel S."/>
            <person name="Eijlander R.T."/>
            <person name="Kuipers O.P."/>
        </authorList>
    </citation>
    <scope>NUCLEOTIDE SEQUENCE [LARGE SCALE GENOMIC DNA]</scope>
    <source>
        <strain evidence="11 13">B4098</strain>
    </source>
</reference>
<keyword evidence="4 9" id="KW-0269">Exonuclease</keyword>
<feature type="domain" description="DUF83" evidence="10">
    <location>
        <begin position="8"/>
        <end position="167"/>
    </location>
</feature>
<evidence type="ECO:0000256" key="7">
    <source>
        <dbReference type="ARBA" id="ARBA00023118"/>
    </source>
</evidence>
<keyword evidence="5 9" id="KW-0408">Iron</keyword>
<dbReference type="EMBL" id="LQYG01000065">
    <property type="protein sequence ID" value="KYC61678.1"/>
    <property type="molecule type" value="Genomic_DNA"/>
</dbReference>
<evidence type="ECO:0000313" key="11">
    <source>
        <dbReference type="EMBL" id="KYC61678.1"/>
    </source>
</evidence>
<dbReference type="PANTHER" id="PTHR37168">
    <property type="entry name" value="CRISPR-ASSOCIATED EXONUCLEASE CAS4"/>
    <property type="match status" value="1"/>
</dbReference>
<evidence type="ECO:0000256" key="9">
    <source>
        <dbReference type="RuleBase" id="RU365022"/>
    </source>
</evidence>
<evidence type="ECO:0000313" key="13">
    <source>
        <dbReference type="Proteomes" id="UP000075288"/>
    </source>
</evidence>
<protein>
    <recommendedName>
        <fullName evidence="9">CRISPR-associated exonuclease Cas4</fullName>
        <ecNumber evidence="9">3.1.12.1</ecNumber>
    </recommendedName>
</protein>
<dbReference type="RefSeq" id="WP_014097200.1">
    <property type="nucleotide sequence ID" value="NZ_CP058594.1"/>
</dbReference>
<dbReference type="Proteomes" id="UP001223084">
    <property type="component" value="Unassembled WGS sequence"/>
</dbReference>
<evidence type="ECO:0000256" key="1">
    <source>
        <dbReference type="ARBA" id="ARBA00022722"/>
    </source>
</evidence>
<keyword evidence="8 9" id="KW-0464">Manganese</keyword>
<evidence type="ECO:0000256" key="3">
    <source>
        <dbReference type="ARBA" id="ARBA00022801"/>
    </source>
</evidence>
<evidence type="ECO:0000313" key="12">
    <source>
        <dbReference type="EMBL" id="MDL5042113.1"/>
    </source>
</evidence>
<keyword evidence="1 9" id="KW-0540">Nuclease</keyword>
<evidence type="ECO:0000256" key="5">
    <source>
        <dbReference type="ARBA" id="ARBA00023004"/>
    </source>
</evidence>
<sequence>MGYEMPVTGTDIWYYFICKRESWLMSHKITPDEEDENIEIGRFIHEYRYKREKQETAIDTIKLDRIKKVNGKLVVQEIKKSSRFETSARYQLLYYLDTLKQMGIEATGELLFPEERKKEMVEWTPEEKSVLDQAVEEIRKIAKMPVPPKPNKIKFCGKCAYKEFCWAGE</sequence>
<evidence type="ECO:0000256" key="2">
    <source>
        <dbReference type="ARBA" id="ARBA00022723"/>
    </source>
</evidence>
<dbReference type="EC" id="3.1.12.1" evidence="9"/>
<evidence type="ECO:0000256" key="4">
    <source>
        <dbReference type="ARBA" id="ARBA00022839"/>
    </source>
</evidence>
<dbReference type="InterPro" id="IPR011604">
    <property type="entry name" value="PDDEXK-like_dom_sf"/>
</dbReference>
<dbReference type="GO" id="GO:0051536">
    <property type="term" value="F:iron-sulfur cluster binding"/>
    <property type="evidence" value="ECO:0007669"/>
    <property type="project" value="UniProtKB-KW"/>
</dbReference>
<keyword evidence="3 9" id="KW-0378">Hydrolase</keyword>
<name>A0A150JXA9_HEYCO</name>
<dbReference type="PANTHER" id="PTHR37168:SF2">
    <property type="entry name" value="CRISPR-ASSOCIATED EXONUCLEASE CAS4"/>
    <property type="match status" value="1"/>
</dbReference>